<dbReference type="Proteomes" id="UP000740557">
    <property type="component" value="Unassembled WGS sequence"/>
</dbReference>
<reference evidence="2" key="1">
    <citation type="submission" date="2020-04" db="EMBL/GenBank/DDBJ databases">
        <authorList>
            <person name="Zhang T."/>
        </authorList>
    </citation>
    <scope>NUCLEOTIDE SEQUENCE</scope>
    <source>
        <strain evidence="2">HKST-UBA79</strain>
    </source>
</reference>
<organism evidence="2 3">
    <name type="scientific">candidate division WWE3 bacterium</name>
    <dbReference type="NCBI Taxonomy" id="2053526"/>
    <lineage>
        <taxon>Bacteria</taxon>
        <taxon>Katanobacteria</taxon>
    </lineage>
</organism>
<feature type="non-terminal residue" evidence="2">
    <location>
        <position position="297"/>
    </location>
</feature>
<reference evidence="2" key="2">
    <citation type="journal article" date="2021" name="Microbiome">
        <title>Successional dynamics and alternative stable states in a saline activated sludge microbial community over 9 years.</title>
        <authorList>
            <person name="Wang Y."/>
            <person name="Ye J."/>
            <person name="Ju F."/>
            <person name="Liu L."/>
            <person name="Boyd J.A."/>
            <person name="Deng Y."/>
            <person name="Parks D.H."/>
            <person name="Jiang X."/>
            <person name="Yin X."/>
            <person name="Woodcroft B.J."/>
            <person name="Tyson G.W."/>
            <person name="Hugenholtz P."/>
            <person name="Polz M.F."/>
            <person name="Zhang T."/>
        </authorList>
    </citation>
    <scope>NUCLEOTIDE SEQUENCE</scope>
    <source>
        <strain evidence="2">HKST-UBA79</strain>
    </source>
</reference>
<dbReference type="EMBL" id="JAGQNX010000115">
    <property type="protein sequence ID" value="MCA9308591.1"/>
    <property type="molecule type" value="Genomic_DNA"/>
</dbReference>
<feature type="domain" description="Lantibiotic biosynthesis protein dehydration" evidence="1">
    <location>
        <begin position="145"/>
        <end position="226"/>
    </location>
</feature>
<accession>A0A955EDI6</accession>
<proteinExistence type="predicted"/>
<name>A0A955EDI6_UNCKA</name>
<dbReference type="AlphaFoldDB" id="A0A955EDI6"/>
<gene>
    <name evidence="2" type="ORF">KC980_03690</name>
</gene>
<comment type="caution">
    <text evidence="2">The sequence shown here is derived from an EMBL/GenBank/DDBJ whole genome shotgun (WGS) entry which is preliminary data.</text>
</comment>
<dbReference type="InterPro" id="IPR025410">
    <property type="entry name" value="Lant_dehyd"/>
</dbReference>
<dbReference type="Pfam" id="PF13575">
    <property type="entry name" value="DUF4135"/>
    <property type="match status" value="1"/>
</dbReference>
<evidence type="ECO:0000313" key="3">
    <source>
        <dbReference type="Proteomes" id="UP000740557"/>
    </source>
</evidence>
<protein>
    <submittedName>
        <fullName evidence="2">DUF4135 domain-containing protein</fullName>
    </submittedName>
</protein>
<evidence type="ECO:0000259" key="1">
    <source>
        <dbReference type="Pfam" id="PF13575"/>
    </source>
</evidence>
<sequence length="297" mass="35203">MSLDVEQNFNETQHITARIREHLLEMGLYTKLCGLFDVAEDFYSYFIVDIVENFYQQDKTSDFEEYLKVYIVAEKYKLTKNYTIFWGSLEHYTSEIDRISKILGKITPNIEILGDKHFNRMKFKLDNKVYTEKSVLNQDILINAIGKTLPEFSQYFCESTETENFFIRDFVETKTTNINNKDFFYHFGKCIALTTFFRAIDMHYENIITTSKGIPLLVDFEYIMFPDYIAKRFGKYTLRKTSIIDYRTDGNNSALFGGLYKDRTLLTPLIHIEDKKPYIVWEKAFINKMHSNIPHDL</sequence>
<evidence type="ECO:0000313" key="2">
    <source>
        <dbReference type="EMBL" id="MCA9308591.1"/>
    </source>
</evidence>